<dbReference type="AlphaFoldDB" id="A0A0N8SSI3"/>
<sequence length="289" mass="32239">MRVISSGADALIAAQQLDDKRAAKTMSSIANPPLRSTSPDSAVTISGQALLKHRVFGVADSGRSAPMLGKAECGMSMPEAFFLTRDDRRLLGDVYEWASAQGADLGYVDDLAFGLASYREKDDGRIWGRQNQGKTYDLEGHKVFYSFTEPHAATAKRITESDGLKTTRLDQGFVRFITDKDYGSIGHNNFEFMEKVINRFSTAGERDEQLGADFTTYKSQKSDYIRTLSKETYTPGEGDSRETPSVKKATKPKEITLESLRNDMRETFLKAMGIKSLSSLFDMLFKDRR</sequence>
<gene>
    <name evidence="2" type="ORF">ALP48_100865</name>
</gene>
<feature type="compositionally biased region" description="Basic and acidic residues" evidence="1">
    <location>
        <begin position="238"/>
        <end position="249"/>
    </location>
</feature>
<protein>
    <submittedName>
        <fullName evidence="2">Uncharacterized protein</fullName>
    </submittedName>
</protein>
<evidence type="ECO:0000256" key="1">
    <source>
        <dbReference type="SAM" id="MobiDB-lite"/>
    </source>
</evidence>
<dbReference type="EMBL" id="RBTH01000259">
    <property type="protein sequence ID" value="RMT43217.1"/>
    <property type="molecule type" value="Genomic_DNA"/>
</dbReference>
<feature type="region of interest" description="Disordered" evidence="1">
    <location>
        <begin position="230"/>
        <end position="249"/>
    </location>
</feature>
<accession>A0A0N8SSI3</accession>
<name>A0A0N8SSI3_PSESX</name>
<dbReference type="RefSeq" id="WP_057458040.1">
    <property type="nucleotide sequence ID" value="NZ_LJRH01000315.1"/>
</dbReference>
<evidence type="ECO:0000313" key="3">
    <source>
        <dbReference type="Proteomes" id="UP000268096"/>
    </source>
</evidence>
<dbReference type="Proteomes" id="UP000268096">
    <property type="component" value="Unassembled WGS sequence"/>
</dbReference>
<evidence type="ECO:0000313" key="2">
    <source>
        <dbReference type="EMBL" id="RMT43217.1"/>
    </source>
</evidence>
<organism evidence="2 3">
    <name type="scientific">Pseudomonas syringae pv. solidagae</name>
    <dbReference type="NCBI Taxonomy" id="264458"/>
    <lineage>
        <taxon>Bacteria</taxon>
        <taxon>Pseudomonadati</taxon>
        <taxon>Pseudomonadota</taxon>
        <taxon>Gammaproteobacteria</taxon>
        <taxon>Pseudomonadales</taxon>
        <taxon>Pseudomonadaceae</taxon>
        <taxon>Pseudomonas</taxon>
        <taxon>Pseudomonas syringae</taxon>
    </lineage>
</organism>
<comment type="caution">
    <text evidence="2">The sequence shown here is derived from an EMBL/GenBank/DDBJ whole genome shotgun (WGS) entry which is preliminary data.</text>
</comment>
<proteinExistence type="predicted"/>
<reference evidence="2 3" key="1">
    <citation type="submission" date="2018-08" db="EMBL/GenBank/DDBJ databases">
        <title>Recombination of ecologically and evolutionarily significant loci maintains genetic cohesion in the Pseudomonas syringae species complex.</title>
        <authorList>
            <person name="Dillon M."/>
            <person name="Thakur S."/>
            <person name="Almeida R.N.D."/>
            <person name="Weir B.S."/>
            <person name="Guttman D.S."/>
        </authorList>
    </citation>
    <scope>NUCLEOTIDE SEQUENCE [LARGE SCALE GENOMIC DNA]</scope>
    <source>
        <strain evidence="2 3">ICMP 16926</strain>
    </source>
</reference>